<dbReference type="InterPro" id="IPR051262">
    <property type="entry name" value="SMP-30/CGR1_Lactonase"/>
</dbReference>
<dbReference type="InterPro" id="IPR013658">
    <property type="entry name" value="SGL"/>
</dbReference>
<dbReference type="RefSeq" id="WP_376849363.1">
    <property type="nucleotide sequence ID" value="NZ_JBHSMF010000006.1"/>
</dbReference>
<proteinExistence type="predicted"/>
<dbReference type="PANTHER" id="PTHR47572">
    <property type="entry name" value="LIPOPROTEIN-RELATED"/>
    <property type="match status" value="1"/>
</dbReference>
<evidence type="ECO:0000313" key="3">
    <source>
        <dbReference type="EMBL" id="MFC5497329.1"/>
    </source>
</evidence>
<dbReference type="Gene3D" id="2.120.10.30">
    <property type="entry name" value="TolB, C-terminal domain"/>
    <property type="match status" value="1"/>
</dbReference>
<keyword evidence="4" id="KW-1185">Reference proteome</keyword>
<organism evidence="3 4">
    <name type="scientific">Caenimonas terrae</name>
    <dbReference type="NCBI Taxonomy" id="696074"/>
    <lineage>
        <taxon>Bacteria</taxon>
        <taxon>Pseudomonadati</taxon>
        <taxon>Pseudomonadota</taxon>
        <taxon>Betaproteobacteria</taxon>
        <taxon>Burkholderiales</taxon>
        <taxon>Comamonadaceae</taxon>
        <taxon>Caenimonas</taxon>
    </lineage>
</organism>
<comment type="caution">
    <text evidence="3">The sequence shown here is derived from an EMBL/GenBank/DDBJ whole genome shotgun (WGS) entry which is preliminary data.</text>
</comment>
<evidence type="ECO:0000313" key="4">
    <source>
        <dbReference type="Proteomes" id="UP001596037"/>
    </source>
</evidence>
<evidence type="ECO:0000259" key="2">
    <source>
        <dbReference type="Pfam" id="PF08450"/>
    </source>
</evidence>
<dbReference type="InterPro" id="IPR011042">
    <property type="entry name" value="6-blade_b-propeller_TolB-like"/>
</dbReference>
<accession>A0ABW0NBN7</accession>
<gene>
    <name evidence="3" type="ORF">ACFPOE_07280</name>
</gene>
<feature type="domain" description="SMP-30/Gluconolactonase/LRE-like region" evidence="2">
    <location>
        <begin position="35"/>
        <end position="290"/>
    </location>
</feature>
<dbReference type="EMBL" id="JBHSMF010000006">
    <property type="protein sequence ID" value="MFC5497329.1"/>
    <property type="molecule type" value="Genomic_DNA"/>
</dbReference>
<protein>
    <submittedName>
        <fullName evidence="3">SMP-30/gluconolactonase/LRE family protein</fullName>
    </submittedName>
</protein>
<dbReference type="Pfam" id="PF08450">
    <property type="entry name" value="SGL"/>
    <property type="match status" value="1"/>
</dbReference>
<keyword evidence="1" id="KW-0378">Hydrolase</keyword>
<sequence>MAIDLTDSFEVIDERFRKLAFGNVHLERLYTGCRWAEGPAWFAAGRYLVWSDIPNDRMLRWDETDGSVSVFRQPAMNSNGHTVDREGRLVSCEHRGRCVSRTEHDGTRTVLAERFEGKRFNSPNDVVVKSDGSIWFSDPSYGIDSDYEGDAAPSELGACCVYRIAPDLRGVTRVADDFVQPNGLAFSPDERLLYIVDTGATHRDDGPRHIRRFRVKEDGASLAGGEVFAECGNGLFDGLRSDVHGNIWTSAGDGVHCYAADGTLIGKVLVPEAVANVCFGGPKRNRLFICGTTSLYSVYLNTRGAGRGMR</sequence>
<name>A0ABW0NBN7_9BURK</name>
<dbReference type="SUPFAM" id="SSF63829">
    <property type="entry name" value="Calcium-dependent phosphotriesterase"/>
    <property type="match status" value="1"/>
</dbReference>
<dbReference type="Proteomes" id="UP001596037">
    <property type="component" value="Unassembled WGS sequence"/>
</dbReference>
<evidence type="ECO:0000256" key="1">
    <source>
        <dbReference type="ARBA" id="ARBA00022801"/>
    </source>
</evidence>
<reference evidence="4" key="1">
    <citation type="journal article" date="2019" name="Int. J. Syst. Evol. Microbiol.">
        <title>The Global Catalogue of Microorganisms (GCM) 10K type strain sequencing project: providing services to taxonomists for standard genome sequencing and annotation.</title>
        <authorList>
            <consortium name="The Broad Institute Genomics Platform"/>
            <consortium name="The Broad Institute Genome Sequencing Center for Infectious Disease"/>
            <person name="Wu L."/>
            <person name="Ma J."/>
        </authorList>
    </citation>
    <scope>NUCLEOTIDE SEQUENCE [LARGE SCALE GENOMIC DNA]</scope>
    <source>
        <strain evidence="4">CCUG 57401</strain>
    </source>
</reference>
<dbReference type="PANTHER" id="PTHR47572:SF4">
    <property type="entry name" value="LACTONASE DRP35"/>
    <property type="match status" value="1"/>
</dbReference>